<dbReference type="Proteomes" id="UP000278222">
    <property type="component" value="Unassembled WGS sequence"/>
</dbReference>
<reference evidence="2 3" key="1">
    <citation type="submission" date="2018-11" db="EMBL/GenBank/DDBJ databases">
        <title>Genomic Encyclopedia of Type Strains, Phase IV (KMG-IV): sequencing the most valuable type-strain genomes for metagenomic binning, comparative biology and taxonomic classification.</title>
        <authorList>
            <person name="Goeker M."/>
        </authorList>
    </citation>
    <scope>NUCLEOTIDE SEQUENCE [LARGE SCALE GENOMIC DNA]</scope>
    <source>
        <strain evidence="2 3">DSM 5900</strain>
    </source>
</reference>
<dbReference type="EMBL" id="RJKX01000011">
    <property type="protein sequence ID" value="ROQ01147.1"/>
    <property type="molecule type" value="Genomic_DNA"/>
</dbReference>
<accession>A0A3N1MEM7</accession>
<feature type="region of interest" description="Disordered" evidence="1">
    <location>
        <begin position="1"/>
        <end position="28"/>
    </location>
</feature>
<name>A0A3N1MEM7_9PROT</name>
<evidence type="ECO:0000313" key="3">
    <source>
        <dbReference type="Proteomes" id="UP000278222"/>
    </source>
</evidence>
<comment type="caution">
    <text evidence="2">The sequence shown here is derived from an EMBL/GenBank/DDBJ whole genome shotgun (WGS) entry which is preliminary data.</text>
</comment>
<dbReference type="AlphaFoldDB" id="A0A3N1MEM7"/>
<organism evidence="2 3">
    <name type="scientific">Stella humosa</name>
    <dbReference type="NCBI Taxonomy" id="94"/>
    <lineage>
        <taxon>Bacteria</taxon>
        <taxon>Pseudomonadati</taxon>
        <taxon>Pseudomonadota</taxon>
        <taxon>Alphaproteobacteria</taxon>
        <taxon>Rhodospirillales</taxon>
        <taxon>Stellaceae</taxon>
        <taxon>Stella</taxon>
    </lineage>
</organism>
<sequence>MTGPTKRAGAPPTSEPRPGQKTTLSVRASPQLKAKILDAMKMSGRSLSEEAELRLDWSFAAEEEWGSAEIRRMAFILAGAFDQWGRAAAIMNGHPDWTPAQWVADPDCYGAASRAVVETLYSNLPTNDPDLRRQFLANLIVRIESIRQNEDGARHGTAGFIERIEPAKAPKVER</sequence>
<protein>
    <submittedName>
        <fullName evidence="2">Uncharacterized protein</fullName>
    </submittedName>
</protein>
<gene>
    <name evidence="2" type="ORF">EDC65_0324</name>
</gene>
<proteinExistence type="predicted"/>
<evidence type="ECO:0000313" key="2">
    <source>
        <dbReference type="EMBL" id="ROQ01147.1"/>
    </source>
</evidence>
<evidence type="ECO:0000256" key="1">
    <source>
        <dbReference type="SAM" id="MobiDB-lite"/>
    </source>
</evidence>
<keyword evidence="3" id="KW-1185">Reference proteome</keyword>